<sequence length="59" mass="6363">MQFVTYNVAIISATGKVIPASNVTYTDAASEKIIKQDIARDHNVSVDAVVISEVSRKVV</sequence>
<protein>
    <submittedName>
        <fullName evidence="1">Uncharacterized protein</fullName>
    </submittedName>
</protein>
<organism evidence="1 2">
    <name type="scientific">Stenotrophomonas phage BUCT598</name>
    <dbReference type="NCBI Taxonomy" id="2834253"/>
    <lineage>
        <taxon>Viruses</taxon>
        <taxon>Duplodnaviria</taxon>
        <taxon>Heunggongvirae</taxon>
        <taxon>Uroviricota</taxon>
        <taxon>Caudoviricetes</taxon>
        <taxon>Autographivirales</taxon>
        <taxon>Autonotataviridae</taxon>
        <taxon>Gujervirinae</taxon>
        <taxon>Smasvirus</taxon>
        <taxon>Smasvirus BUCT598</taxon>
    </lineage>
</organism>
<dbReference type="EMBL" id="MW831865">
    <property type="protein sequence ID" value="QWT56559.1"/>
    <property type="molecule type" value="Genomic_DNA"/>
</dbReference>
<proteinExistence type="predicted"/>
<evidence type="ECO:0000313" key="1">
    <source>
        <dbReference type="EMBL" id="QWT56559.1"/>
    </source>
</evidence>
<accession>A0A8F2JCW8</accession>
<keyword evidence="2" id="KW-1185">Reference proteome</keyword>
<reference evidence="1" key="1">
    <citation type="submission" date="2021-03" db="EMBL/GenBank/DDBJ databases">
        <authorList>
            <person name="Tong Y."/>
            <person name="Zhang W."/>
            <person name="Tian F."/>
            <person name="Li J."/>
            <person name="He X."/>
        </authorList>
    </citation>
    <scope>NUCLEOTIDE SEQUENCE</scope>
</reference>
<name>A0A8F2JCW8_9CAUD</name>
<dbReference type="Proteomes" id="UP000693765">
    <property type="component" value="Segment"/>
</dbReference>
<evidence type="ECO:0000313" key="2">
    <source>
        <dbReference type="Proteomes" id="UP000693765"/>
    </source>
</evidence>